<dbReference type="PANTHER" id="PTHR11552:SF147">
    <property type="entry name" value="CHOLINE DEHYDROGENASE, MITOCHONDRIAL"/>
    <property type="match status" value="1"/>
</dbReference>
<dbReference type="Proteomes" id="UP000648187">
    <property type="component" value="Unassembled WGS sequence"/>
</dbReference>
<comment type="similarity">
    <text evidence="2">Belongs to the GMC oxidoreductase family.</text>
</comment>
<name>A0A835GR56_SPOEX</name>
<dbReference type="GO" id="GO:0050660">
    <property type="term" value="F:flavin adenine dinucleotide binding"/>
    <property type="evidence" value="ECO:0007669"/>
    <property type="project" value="InterPro"/>
</dbReference>
<protein>
    <recommendedName>
        <fullName evidence="5">Glucose-methanol-choline oxidoreductase N-terminal domain-containing protein</fullName>
    </recommendedName>
</protein>
<dbReference type="PROSITE" id="PS00624">
    <property type="entry name" value="GMC_OXRED_2"/>
    <property type="match status" value="1"/>
</dbReference>
<dbReference type="Pfam" id="PF00732">
    <property type="entry name" value="GMC_oxred_N"/>
    <property type="match status" value="1"/>
</dbReference>
<keyword evidence="4" id="KW-0274">FAD</keyword>
<evidence type="ECO:0000256" key="1">
    <source>
        <dbReference type="ARBA" id="ARBA00001974"/>
    </source>
</evidence>
<dbReference type="EMBL" id="JACKWZ010000027">
    <property type="protein sequence ID" value="KAF9420952.1"/>
    <property type="molecule type" value="Genomic_DNA"/>
</dbReference>
<comment type="caution">
    <text evidence="6">The sequence shown here is derived from an EMBL/GenBank/DDBJ whole genome shotgun (WGS) entry which is preliminary data.</text>
</comment>
<proteinExistence type="inferred from homology"/>
<feature type="domain" description="Glucose-methanol-choline oxidoreductase N-terminal" evidence="5">
    <location>
        <begin position="310"/>
        <end position="324"/>
    </location>
</feature>
<dbReference type="Pfam" id="PF05199">
    <property type="entry name" value="GMC_oxred_C"/>
    <property type="match status" value="1"/>
</dbReference>
<dbReference type="InterPro" id="IPR007867">
    <property type="entry name" value="GMC_OxRtase_C"/>
</dbReference>
<dbReference type="InterPro" id="IPR036188">
    <property type="entry name" value="FAD/NAD-bd_sf"/>
</dbReference>
<dbReference type="InterPro" id="IPR012132">
    <property type="entry name" value="GMC_OxRdtase"/>
</dbReference>
<dbReference type="Gene3D" id="3.30.560.10">
    <property type="entry name" value="Glucose Oxidase, domain 3"/>
    <property type="match status" value="1"/>
</dbReference>
<evidence type="ECO:0000313" key="7">
    <source>
        <dbReference type="Proteomes" id="UP000648187"/>
    </source>
</evidence>
<evidence type="ECO:0000256" key="4">
    <source>
        <dbReference type="ARBA" id="ARBA00022827"/>
    </source>
</evidence>
<evidence type="ECO:0000256" key="2">
    <source>
        <dbReference type="ARBA" id="ARBA00010790"/>
    </source>
</evidence>
<sequence length="615" mass="68940">MWCNNSSCLAPTTGASPQIFAATLQYLAAAQCLLNHENVPDTPIINFQSFDFIIIGAGTAGSVLAKRLSEVKDWKILLIEAGGDPPVESYVPGLDHSITGSFNWDYVSLNNGVTDQAIINGSVYLSRGKMFGGSSNLNEMHYIRGHDQDYQKWFDAGDIDWTHDDIHRCFKKIENLQNMKMLRDPAIRKYYGDKGQLVINRFNSTNKDITHSILKSWNEMGFKFVPDLNMAGLMGSGITTVTAANGERQSTYTAYLEPIKNKWNIKILKNAVAKKLLITKDSKLCFGVEVEKDGKILNFYATHEVILTAGAVSTPHLLMLSGIGPKEHLLSNDITCLVDSPMVGQNLQDHLLVPITVYGNGPEKPTTKETYRDVINYLLDRSGRLAESTKFTDVTAFYSTKNQPYHPEFQLYLSIVPKNTSNLEELLKSQYRYKDPIVDSMTELNKKHALYFFAFTLLHPYSRGNISLSPNNPEDAPIIYTNYFSDARDLRTAVQGLKLASKVVKTTFFKSIEGFLGRMNWPACDHFELDSEDYWKCVSLNMVTSMSHLVGTCRMGPNPNTAVVNSRLKVHGVSHLRVVDASVMPEITSGNIYAPSIMIAERGAEFIIKEYHNFK</sequence>
<dbReference type="PIRSF" id="PIRSF000137">
    <property type="entry name" value="Alcohol_oxidase"/>
    <property type="match status" value="1"/>
</dbReference>
<evidence type="ECO:0000313" key="6">
    <source>
        <dbReference type="EMBL" id="KAF9420952.1"/>
    </source>
</evidence>
<evidence type="ECO:0000259" key="5">
    <source>
        <dbReference type="PROSITE" id="PS00624"/>
    </source>
</evidence>
<dbReference type="GO" id="GO:0016614">
    <property type="term" value="F:oxidoreductase activity, acting on CH-OH group of donors"/>
    <property type="evidence" value="ECO:0007669"/>
    <property type="project" value="InterPro"/>
</dbReference>
<reference evidence="6" key="1">
    <citation type="submission" date="2020-08" db="EMBL/GenBank/DDBJ databases">
        <title>Spodoptera exigua strain:BAW_Kor-Di-RS1 Genome sequencing and assembly.</title>
        <authorList>
            <person name="Kim J."/>
            <person name="Nam H.Y."/>
            <person name="Kwon M."/>
            <person name="Choi J.H."/>
            <person name="Cho S.R."/>
            <person name="Kim G.-H."/>
        </authorList>
    </citation>
    <scope>NUCLEOTIDE SEQUENCE</scope>
    <source>
        <strain evidence="6">BAW_Kor-Di-RS1</strain>
        <tissue evidence="6">Whole-body</tissue>
    </source>
</reference>
<keyword evidence="3" id="KW-0285">Flavoprotein</keyword>
<dbReference type="Gene3D" id="3.50.50.60">
    <property type="entry name" value="FAD/NAD(P)-binding domain"/>
    <property type="match status" value="1"/>
</dbReference>
<comment type="cofactor">
    <cofactor evidence="1">
        <name>FAD</name>
        <dbReference type="ChEBI" id="CHEBI:57692"/>
    </cofactor>
</comment>
<dbReference type="SUPFAM" id="SSF51905">
    <property type="entry name" value="FAD/NAD(P)-binding domain"/>
    <property type="match status" value="1"/>
</dbReference>
<dbReference type="SUPFAM" id="SSF54373">
    <property type="entry name" value="FAD-linked reductases, C-terminal domain"/>
    <property type="match status" value="1"/>
</dbReference>
<dbReference type="AlphaFoldDB" id="A0A835GR56"/>
<dbReference type="InterPro" id="IPR000172">
    <property type="entry name" value="GMC_OxRdtase_N"/>
</dbReference>
<gene>
    <name evidence="6" type="ORF">HW555_002935</name>
</gene>
<evidence type="ECO:0000256" key="3">
    <source>
        <dbReference type="ARBA" id="ARBA00022630"/>
    </source>
</evidence>
<keyword evidence="7" id="KW-1185">Reference proteome</keyword>
<dbReference type="PANTHER" id="PTHR11552">
    <property type="entry name" value="GLUCOSE-METHANOL-CHOLINE GMC OXIDOREDUCTASE"/>
    <property type="match status" value="1"/>
</dbReference>
<organism evidence="6 7">
    <name type="scientific">Spodoptera exigua</name>
    <name type="common">Beet armyworm</name>
    <name type="synonym">Noctua fulgens</name>
    <dbReference type="NCBI Taxonomy" id="7107"/>
    <lineage>
        <taxon>Eukaryota</taxon>
        <taxon>Metazoa</taxon>
        <taxon>Ecdysozoa</taxon>
        <taxon>Arthropoda</taxon>
        <taxon>Hexapoda</taxon>
        <taxon>Insecta</taxon>
        <taxon>Pterygota</taxon>
        <taxon>Neoptera</taxon>
        <taxon>Endopterygota</taxon>
        <taxon>Lepidoptera</taxon>
        <taxon>Glossata</taxon>
        <taxon>Ditrysia</taxon>
        <taxon>Noctuoidea</taxon>
        <taxon>Noctuidae</taxon>
        <taxon>Amphipyrinae</taxon>
        <taxon>Spodoptera</taxon>
    </lineage>
</organism>
<accession>A0A835GR56</accession>